<keyword evidence="2" id="KW-0677">Repeat</keyword>
<evidence type="ECO:0000256" key="2">
    <source>
        <dbReference type="ARBA" id="ARBA00022737"/>
    </source>
</evidence>
<dbReference type="PANTHER" id="PTHR24379:SF121">
    <property type="entry name" value="C2H2-TYPE DOMAIN-CONTAINING PROTEIN"/>
    <property type="match status" value="1"/>
</dbReference>
<feature type="domain" description="C2H2-type" evidence="7">
    <location>
        <begin position="564"/>
        <end position="592"/>
    </location>
</feature>
<reference evidence="8" key="2">
    <citation type="submission" date="2025-05" db="UniProtKB">
        <authorList>
            <consortium name="EnsemblMetazoa"/>
        </authorList>
    </citation>
    <scope>IDENTIFICATION</scope>
    <source>
        <strain evidence="8">Foshan</strain>
    </source>
</reference>
<keyword evidence="1" id="KW-0479">Metal-binding</keyword>
<keyword evidence="9" id="KW-1185">Reference proteome</keyword>
<dbReference type="PANTHER" id="PTHR24379">
    <property type="entry name" value="KRAB AND ZINC FINGER DOMAIN-CONTAINING"/>
    <property type="match status" value="1"/>
</dbReference>
<dbReference type="InterPro" id="IPR013087">
    <property type="entry name" value="Znf_C2H2_type"/>
</dbReference>
<feature type="domain" description="C2H2-type" evidence="7">
    <location>
        <begin position="593"/>
        <end position="620"/>
    </location>
</feature>
<feature type="domain" description="C2H2-type" evidence="7">
    <location>
        <begin position="530"/>
        <end position="558"/>
    </location>
</feature>
<keyword evidence="3 5" id="KW-0863">Zinc-finger</keyword>
<dbReference type="RefSeq" id="XP_062701116.1">
    <property type="nucleotide sequence ID" value="XM_062845132.1"/>
</dbReference>
<feature type="region of interest" description="Disordered" evidence="6">
    <location>
        <begin position="218"/>
        <end position="268"/>
    </location>
</feature>
<organism evidence="8 9">
    <name type="scientific">Aedes albopictus</name>
    <name type="common">Asian tiger mosquito</name>
    <name type="synonym">Stegomyia albopicta</name>
    <dbReference type="NCBI Taxonomy" id="7160"/>
    <lineage>
        <taxon>Eukaryota</taxon>
        <taxon>Metazoa</taxon>
        <taxon>Ecdysozoa</taxon>
        <taxon>Arthropoda</taxon>
        <taxon>Hexapoda</taxon>
        <taxon>Insecta</taxon>
        <taxon>Pterygota</taxon>
        <taxon>Neoptera</taxon>
        <taxon>Endopterygota</taxon>
        <taxon>Diptera</taxon>
        <taxon>Nematocera</taxon>
        <taxon>Culicoidea</taxon>
        <taxon>Culicidae</taxon>
        <taxon>Culicinae</taxon>
        <taxon>Aedini</taxon>
        <taxon>Aedes</taxon>
        <taxon>Stegomyia</taxon>
    </lineage>
</organism>
<evidence type="ECO:0000256" key="5">
    <source>
        <dbReference type="PROSITE-ProRule" id="PRU00042"/>
    </source>
</evidence>
<dbReference type="InterPro" id="IPR036236">
    <property type="entry name" value="Znf_C2H2_sf"/>
</dbReference>
<protein>
    <recommendedName>
        <fullName evidence="7">C2H2-type domain-containing protein</fullName>
    </recommendedName>
</protein>
<evidence type="ECO:0000256" key="3">
    <source>
        <dbReference type="ARBA" id="ARBA00022771"/>
    </source>
</evidence>
<dbReference type="SMART" id="SM00355">
    <property type="entry name" value="ZnF_C2H2"/>
    <property type="match status" value="13"/>
</dbReference>
<feature type="domain" description="C2H2-type" evidence="7">
    <location>
        <begin position="407"/>
        <end position="434"/>
    </location>
</feature>
<dbReference type="PROSITE" id="PS00028">
    <property type="entry name" value="ZINC_FINGER_C2H2_1"/>
    <property type="match status" value="9"/>
</dbReference>
<evidence type="ECO:0000313" key="8">
    <source>
        <dbReference type="EnsemblMetazoa" id="AALFPA23_003489.P3873"/>
    </source>
</evidence>
<dbReference type="EnsemblMetazoa" id="AALFPA23_003489.R3873">
    <property type="protein sequence ID" value="AALFPA23_003489.P3873"/>
    <property type="gene ID" value="AALFPA23_003489"/>
</dbReference>
<feature type="domain" description="C2H2-type" evidence="7">
    <location>
        <begin position="378"/>
        <end position="401"/>
    </location>
</feature>
<dbReference type="GeneID" id="115256483"/>
<feature type="domain" description="C2H2-type" evidence="7">
    <location>
        <begin position="435"/>
        <end position="463"/>
    </location>
</feature>
<proteinExistence type="predicted"/>
<evidence type="ECO:0000256" key="1">
    <source>
        <dbReference type="ARBA" id="ARBA00022723"/>
    </source>
</evidence>
<evidence type="ECO:0000313" key="9">
    <source>
        <dbReference type="Proteomes" id="UP000069940"/>
    </source>
</evidence>
<feature type="compositionally biased region" description="Basic residues" evidence="6">
    <location>
        <begin position="253"/>
        <end position="264"/>
    </location>
</feature>
<dbReference type="Proteomes" id="UP000069940">
    <property type="component" value="Unassembled WGS sequence"/>
</dbReference>
<feature type="domain" description="C2H2-type" evidence="7">
    <location>
        <begin position="621"/>
        <end position="649"/>
    </location>
</feature>
<dbReference type="Gene3D" id="3.30.160.60">
    <property type="entry name" value="Classic Zinc Finger"/>
    <property type="match status" value="8"/>
</dbReference>
<keyword evidence="4" id="KW-0862">Zinc</keyword>
<dbReference type="Pfam" id="PF00096">
    <property type="entry name" value="zf-C2H2"/>
    <property type="match status" value="2"/>
</dbReference>
<accession>A0ABM1XWD5</accession>
<evidence type="ECO:0000256" key="4">
    <source>
        <dbReference type="ARBA" id="ARBA00022833"/>
    </source>
</evidence>
<dbReference type="SUPFAM" id="SSF57667">
    <property type="entry name" value="beta-beta-alpha zinc fingers"/>
    <property type="match status" value="5"/>
</dbReference>
<feature type="domain" description="C2H2-type" evidence="7">
    <location>
        <begin position="650"/>
        <end position="677"/>
    </location>
</feature>
<dbReference type="PROSITE" id="PS50157">
    <property type="entry name" value="ZINC_FINGER_C2H2_2"/>
    <property type="match status" value="9"/>
</dbReference>
<evidence type="ECO:0000259" key="7">
    <source>
        <dbReference type="PROSITE" id="PS50157"/>
    </source>
</evidence>
<feature type="domain" description="C2H2-type" evidence="7">
    <location>
        <begin position="499"/>
        <end position="527"/>
    </location>
</feature>
<name>A0ABM1XWD5_AEDAL</name>
<sequence>MPCCIDRCPSGGELPLIKFPSDRTVRQRWRDAILAGTGTVPLPLRKLLNDVVDRKPAVTGGHEEALALCLGHFPNPKSPRYQDPTVYFDGKGKLTKLECCRLCQRFSPDSGMFALDKDFGGQCLYLVVSQTTRVRLDHEESKFLSICQECLVKVDLIRTVQNRYFMLNAHRNKLINLVEPLETMDGAVFQDEIKVDLNEMDDEQETVHVSFLVDTIENHDAEKDPEDSSTNDSAETETKVESKPKKLPAIQKTPKKRGPKKKDRLKPVSKTMWLRTELTRKCYICPADFPDSEDLMAHLTEQHAGKIEYICQQCDGKQLKTVKSYNVHLSLHDSSVRPLQCSFCTLRYSTRKGVEVHEMRDHGASHNHKIQPKRKQEHQCEHCGKIFTSISIVREHKLVEHEQGIAAQCRICQKTFKHKNNLTRHMLTHTGELPHKCDQCGVRFKIVTDLTKHVQGVHEGIMPYYCKLCDLPLKDKNSYYRHRTVVHKSMKDSAGPRRYKCSLCSTTFDLQTDLQLHVDGSHANEAYPYKQCTVCPERFLTNSQMQYHKYTKHCEQRTARATKLQCEICGEQQQTRCHLDSHMTRKHGAEKRYVCVECGARFTVQANLARHRKTHNAVKQFACEFCAKTFNQKVALDNHRRCAHTGETAFKCETCGKGFKETSTYYRHRVACRKERQGGD</sequence>
<reference evidence="9" key="1">
    <citation type="journal article" date="2015" name="Proc. Natl. Acad. Sci. U.S.A.">
        <title>Genome sequence of the Asian Tiger mosquito, Aedes albopictus, reveals insights into its biology, genetics, and evolution.</title>
        <authorList>
            <person name="Chen X.G."/>
            <person name="Jiang X."/>
            <person name="Gu J."/>
            <person name="Xu M."/>
            <person name="Wu Y."/>
            <person name="Deng Y."/>
            <person name="Zhang C."/>
            <person name="Bonizzoni M."/>
            <person name="Dermauw W."/>
            <person name="Vontas J."/>
            <person name="Armbruster P."/>
            <person name="Huang X."/>
            <person name="Yang Y."/>
            <person name="Zhang H."/>
            <person name="He W."/>
            <person name="Peng H."/>
            <person name="Liu Y."/>
            <person name="Wu K."/>
            <person name="Chen J."/>
            <person name="Lirakis M."/>
            <person name="Topalis P."/>
            <person name="Van Leeuwen T."/>
            <person name="Hall A.B."/>
            <person name="Jiang X."/>
            <person name="Thorpe C."/>
            <person name="Mueller R.L."/>
            <person name="Sun C."/>
            <person name="Waterhouse R.M."/>
            <person name="Yan G."/>
            <person name="Tu Z.J."/>
            <person name="Fang X."/>
            <person name="James A.A."/>
        </authorList>
    </citation>
    <scope>NUCLEOTIDE SEQUENCE [LARGE SCALE GENOMIC DNA]</scope>
    <source>
        <strain evidence="9">Foshan</strain>
    </source>
</reference>
<evidence type="ECO:0000256" key="6">
    <source>
        <dbReference type="SAM" id="MobiDB-lite"/>
    </source>
</evidence>